<accession>A0ABP9V1S5</accession>
<gene>
    <name evidence="1" type="ORF">Rhal01_02121</name>
</gene>
<dbReference type="RefSeq" id="WP_346188676.1">
    <property type="nucleotide sequence ID" value="NZ_BAABRL010000006.1"/>
</dbReference>
<evidence type="ECO:0000313" key="2">
    <source>
        <dbReference type="Proteomes" id="UP001424741"/>
    </source>
</evidence>
<sequence length="133" mass="15124">MKKQVCSQCGGEEWIKKLRVVDRGEDNARYDLALEMEMNPQAILFKERVNAPLQADVCAGCGLVLFQVSPVSLQMLKAGKQLTEERESADAKSGDFRNHPRYQEFLAEDAAHKYMEGSEVMLAFAQWLARKER</sequence>
<keyword evidence="2" id="KW-1185">Reference proteome</keyword>
<evidence type="ECO:0000313" key="1">
    <source>
        <dbReference type="EMBL" id="GAA5495940.1"/>
    </source>
</evidence>
<dbReference type="EMBL" id="BAABRL010000006">
    <property type="protein sequence ID" value="GAA5495940.1"/>
    <property type="molecule type" value="Genomic_DNA"/>
</dbReference>
<name>A0ABP9V1S5_9BACT</name>
<proteinExistence type="predicted"/>
<organism evidence="1 2">
    <name type="scientific">Rubritalea halochordaticola</name>
    <dbReference type="NCBI Taxonomy" id="714537"/>
    <lineage>
        <taxon>Bacteria</taxon>
        <taxon>Pseudomonadati</taxon>
        <taxon>Verrucomicrobiota</taxon>
        <taxon>Verrucomicrobiia</taxon>
        <taxon>Verrucomicrobiales</taxon>
        <taxon>Rubritaleaceae</taxon>
        <taxon>Rubritalea</taxon>
    </lineage>
</organism>
<protein>
    <submittedName>
        <fullName evidence="1">Uncharacterized protein</fullName>
    </submittedName>
</protein>
<reference evidence="1 2" key="1">
    <citation type="submission" date="2024-02" db="EMBL/GenBank/DDBJ databases">
        <title>Rubritalea halochordaticola NBRC 107102.</title>
        <authorList>
            <person name="Ichikawa N."/>
            <person name="Katano-Makiyama Y."/>
            <person name="Hidaka K."/>
        </authorList>
    </citation>
    <scope>NUCLEOTIDE SEQUENCE [LARGE SCALE GENOMIC DNA]</scope>
    <source>
        <strain evidence="1 2">NBRC 107102</strain>
    </source>
</reference>
<comment type="caution">
    <text evidence="1">The sequence shown here is derived from an EMBL/GenBank/DDBJ whole genome shotgun (WGS) entry which is preliminary data.</text>
</comment>
<dbReference type="Proteomes" id="UP001424741">
    <property type="component" value="Unassembled WGS sequence"/>
</dbReference>